<organism evidence="2 3">
    <name type="scientific">Planotetraspora phitsanulokensis</name>
    <dbReference type="NCBI Taxonomy" id="575192"/>
    <lineage>
        <taxon>Bacteria</taxon>
        <taxon>Bacillati</taxon>
        <taxon>Actinomycetota</taxon>
        <taxon>Actinomycetes</taxon>
        <taxon>Streptosporangiales</taxon>
        <taxon>Streptosporangiaceae</taxon>
        <taxon>Planotetraspora</taxon>
    </lineage>
</organism>
<gene>
    <name evidence="2" type="ORF">Pph01_20890</name>
</gene>
<reference evidence="2 3" key="1">
    <citation type="submission" date="2021-01" db="EMBL/GenBank/DDBJ databases">
        <title>Whole genome shotgun sequence of Planotetraspora phitsanulokensis NBRC 104273.</title>
        <authorList>
            <person name="Komaki H."/>
            <person name="Tamura T."/>
        </authorList>
    </citation>
    <scope>NUCLEOTIDE SEQUENCE [LARGE SCALE GENOMIC DNA]</scope>
    <source>
        <strain evidence="2 3">NBRC 104273</strain>
    </source>
</reference>
<dbReference type="AlphaFoldDB" id="A0A8J3XE67"/>
<name>A0A8J3XE67_9ACTN</name>
<evidence type="ECO:0000313" key="2">
    <source>
        <dbReference type="EMBL" id="GII37086.1"/>
    </source>
</evidence>
<proteinExistence type="predicted"/>
<keyword evidence="3" id="KW-1185">Reference proteome</keyword>
<feature type="region of interest" description="Disordered" evidence="1">
    <location>
        <begin position="129"/>
        <end position="151"/>
    </location>
</feature>
<dbReference type="Proteomes" id="UP000622547">
    <property type="component" value="Unassembled WGS sequence"/>
</dbReference>
<feature type="compositionally biased region" description="Low complexity" evidence="1">
    <location>
        <begin position="92"/>
        <end position="109"/>
    </location>
</feature>
<feature type="region of interest" description="Disordered" evidence="1">
    <location>
        <begin position="87"/>
        <end position="113"/>
    </location>
</feature>
<evidence type="ECO:0000256" key="1">
    <source>
        <dbReference type="SAM" id="MobiDB-lite"/>
    </source>
</evidence>
<comment type="caution">
    <text evidence="2">The sequence shown here is derived from an EMBL/GenBank/DDBJ whole genome shotgun (WGS) entry which is preliminary data.</text>
</comment>
<protein>
    <submittedName>
        <fullName evidence="2">Uncharacterized protein</fullName>
    </submittedName>
</protein>
<sequence length="216" mass="21727">MAEITGYEATARGATGPIQAAGKVGSLHPQNAMSANDMASGSFQNVVMPGIATGHPHSRLVVGPDDAEAKGLHNAGDQKAGVLAEGRHAQRPEAASPPDAAQPAAAAPANNGALSNGVAPADAAKGSAAAKGVAPGRQVMQPTAVPPPSGPSRMYGQLIIIRTPEAGPQPAAGTAQPAAVTKATPVEKKDQGELTCALDWQDTWLWDLCKERGGKS</sequence>
<dbReference type="EMBL" id="BOOP01000008">
    <property type="protein sequence ID" value="GII37086.1"/>
    <property type="molecule type" value="Genomic_DNA"/>
</dbReference>
<accession>A0A8J3XE67</accession>
<evidence type="ECO:0000313" key="3">
    <source>
        <dbReference type="Proteomes" id="UP000622547"/>
    </source>
</evidence>